<dbReference type="CDD" id="cd08958">
    <property type="entry name" value="FR_SDR_e"/>
    <property type="match status" value="1"/>
</dbReference>
<evidence type="ECO:0000259" key="2">
    <source>
        <dbReference type="Pfam" id="PF01370"/>
    </source>
</evidence>
<keyword evidence="1" id="KW-0560">Oxidoreductase</keyword>
<dbReference type="Proteomes" id="UP000243499">
    <property type="component" value="Chromosome 4"/>
</dbReference>
<evidence type="ECO:0000256" key="1">
    <source>
        <dbReference type="ARBA" id="ARBA00023002"/>
    </source>
</evidence>
<dbReference type="FunFam" id="3.40.50.720:FF:000085">
    <property type="entry name" value="Dihydroflavonol reductase"/>
    <property type="match status" value="1"/>
</dbReference>
<dbReference type="Pfam" id="PF01370">
    <property type="entry name" value="Epimerase"/>
    <property type="match status" value="1"/>
</dbReference>
<evidence type="ECO:0000313" key="3">
    <source>
        <dbReference type="EMBL" id="PAN23259.1"/>
    </source>
</evidence>
<reference evidence="3" key="1">
    <citation type="submission" date="2018-04" db="EMBL/GenBank/DDBJ databases">
        <title>WGS assembly of Panicum hallii.</title>
        <authorList>
            <person name="Lovell J."/>
            <person name="Jenkins J."/>
            <person name="Lowry D."/>
            <person name="Mamidi S."/>
            <person name="Sreedasyam A."/>
            <person name="Weng X."/>
            <person name="Barry K."/>
            <person name="Bonette J."/>
            <person name="Campitelli B."/>
            <person name="Daum C."/>
            <person name="Gordon S."/>
            <person name="Gould B."/>
            <person name="Lipzen A."/>
            <person name="Macqueen A."/>
            <person name="Palacio-Mejia J."/>
            <person name="Plott C."/>
            <person name="Shakirov E."/>
            <person name="Shu S."/>
            <person name="Yoshinaga Y."/>
            <person name="Zane M."/>
            <person name="Rokhsar D."/>
            <person name="Grimwood J."/>
            <person name="Schmutz J."/>
            <person name="Juenger T."/>
        </authorList>
    </citation>
    <scope>NUCLEOTIDE SEQUENCE [LARGE SCALE GENOMIC DNA]</scope>
    <source>
        <strain evidence="3">FIL2</strain>
    </source>
</reference>
<name>A0A2S3HHW8_9POAL</name>
<organism evidence="3">
    <name type="scientific">Panicum hallii</name>
    <dbReference type="NCBI Taxonomy" id="206008"/>
    <lineage>
        <taxon>Eukaryota</taxon>
        <taxon>Viridiplantae</taxon>
        <taxon>Streptophyta</taxon>
        <taxon>Embryophyta</taxon>
        <taxon>Tracheophyta</taxon>
        <taxon>Spermatophyta</taxon>
        <taxon>Magnoliopsida</taxon>
        <taxon>Liliopsida</taxon>
        <taxon>Poales</taxon>
        <taxon>Poaceae</taxon>
        <taxon>PACMAD clade</taxon>
        <taxon>Panicoideae</taxon>
        <taxon>Panicodae</taxon>
        <taxon>Paniceae</taxon>
        <taxon>Panicinae</taxon>
        <taxon>Panicum</taxon>
        <taxon>Panicum sect. Panicum</taxon>
    </lineage>
</organism>
<sequence length="331" mass="35646">MDDGGAGKTTTTKTVCVTGAGGFIASWLVQLLLSRGGYVVHGTVRDPSDPKNGHLMALDGAGERLRLFKADLLDYDSVAAAVAGCEGVFHVASPVPAVNPTNPDAEILAPAVTGTRNVLKASHAADARRVVVMSSVGAVIMNPKIPDCAVVDEDSWSDEDYCRATENWYCLSKTQAEREALAYGEKAGTTTMDVVTVCPPWVLGPLLQPTVNTTSMRLVAYLTGENTDEKMRNMVDVRDVVAALVLALETPEASGRRLICSAHAMKVSETVGLVRSLHPDLKLDYPRKFVQVEDEKRVSSKRLQALGWKFRAAEETLRETIDSYKAAGILN</sequence>
<dbReference type="InterPro" id="IPR050425">
    <property type="entry name" value="NAD(P)_dehydrat-like"/>
</dbReference>
<protein>
    <recommendedName>
        <fullName evidence="2">NAD-dependent epimerase/dehydratase domain-containing protein</fullName>
    </recommendedName>
</protein>
<proteinExistence type="predicted"/>
<dbReference type="InterPro" id="IPR036291">
    <property type="entry name" value="NAD(P)-bd_dom_sf"/>
</dbReference>
<dbReference type="AlphaFoldDB" id="A0A2S3HHW8"/>
<dbReference type="GO" id="GO:0016616">
    <property type="term" value="F:oxidoreductase activity, acting on the CH-OH group of donors, NAD or NADP as acceptor"/>
    <property type="evidence" value="ECO:0007669"/>
    <property type="project" value="TreeGrafter"/>
</dbReference>
<accession>A0A2S3HHW8</accession>
<dbReference type="SUPFAM" id="SSF51735">
    <property type="entry name" value="NAD(P)-binding Rossmann-fold domains"/>
    <property type="match status" value="1"/>
</dbReference>
<dbReference type="EMBL" id="CM008049">
    <property type="protein sequence ID" value="PAN23259.1"/>
    <property type="molecule type" value="Genomic_DNA"/>
</dbReference>
<gene>
    <name evidence="3" type="ORF">PAHAL_4G079800</name>
</gene>
<dbReference type="InterPro" id="IPR001509">
    <property type="entry name" value="Epimerase_deHydtase"/>
</dbReference>
<feature type="domain" description="NAD-dependent epimerase/dehydratase" evidence="2">
    <location>
        <begin position="15"/>
        <end position="254"/>
    </location>
</feature>
<dbReference type="Gramene" id="PAN23259">
    <property type="protein sequence ID" value="PAN23259"/>
    <property type="gene ID" value="PAHAL_4G079800"/>
</dbReference>
<dbReference type="Gene3D" id="3.40.50.720">
    <property type="entry name" value="NAD(P)-binding Rossmann-like Domain"/>
    <property type="match status" value="1"/>
</dbReference>
<dbReference type="PANTHER" id="PTHR10366:SF838">
    <property type="entry name" value="NAD-DEPENDENT EPIMERASE_DEHYDRATASE DOMAIN-CONTAINING PROTEIN"/>
    <property type="match status" value="1"/>
</dbReference>
<dbReference type="PANTHER" id="PTHR10366">
    <property type="entry name" value="NAD DEPENDENT EPIMERASE/DEHYDRATASE"/>
    <property type="match status" value="1"/>
</dbReference>